<feature type="compositionally biased region" description="Basic and acidic residues" evidence="1">
    <location>
        <begin position="36"/>
        <end position="81"/>
    </location>
</feature>
<organism evidence="2 3">
    <name type="scientific">Kumtagia ephedrae</name>
    <dbReference type="NCBI Taxonomy" id="2116701"/>
    <lineage>
        <taxon>Bacteria</taxon>
        <taxon>Pseudomonadati</taxon>
        <taxon>Pseudomonadota</taxon>
        <taxon>Alphaproteobacteria</taxon>
        <taxon>Hyphomicrobiales</taxon>
        <taxon>Phyllobacteriaceae</taxon>
        <taxon>Kumtagia</taxon>
    </lineage>
</organism>
<dbReference type="EMBL" id="PXYK01000004">
    <property type="protein sequence ID" value="PSJ64492.1"/>
    <property type="molecule type" value="Genomic_DNA"/>
</dbReference>
<dbReference type="OrthoDB" id="9811127at2"/>
<feature type="compositionally biased region" description="Basic and acidic residues" evidence="1">
    <location>
        <begin position="1"/>
        <end position="28"/>
    </location>
</feature>
<evidence type="ECO:0000313" key="3">
    <source>
        <dbReference type="Proteomes" id="UP000241229"/>
    </source>
</evidence>
<comment type="caution">
    <text evidence="2">The sequence shown here is derived from an EMBL/GenBank/DDBJ whole genome shotgun (WGS) entry which is preliminary data.</text>
</comment>
<keyword evidence="3" id="KW-1185">Reference proteome</keyword>
<dbReference type="AlphaFoldDB" id="A0A2P7SPU4"/>
<accession>A0A2P7SPU4</accession>
<feature type="region of interest" description="Disordered" evidence="1">
    <location>
        <begin position="1"/>
        <end position="81"/>
    </location>
</feature>
<dbReference type="InterPro" id="IPR021327">
    <property type="entry name" value="DUF2934"/>
</dbReference>
<sequence>MGLTERSSEERSETDKSDLTDASTRESQAEGVDTSSETRHQRIRQRAYDLWEREGRQDGTLEKRWHDAVREIDDEDGRSND</sequence>
<dbReference type="Pfam" id="PF11154">
    <property type="entry name" value="DUF2934"/>
    <property type="match status" value="1"/>
</dbReference>
<evidence type="ECO:0000313" key="2">
    <source>
        <dbReference type="EMBL" id="PSJ64492.1"/>
    </source>
</evidence>
<gene>
    <name evidence="2" type="ORF">C7I84_05990</name>
</gene>
<reference evidence="2 3" key="1">
    <citation type="submission" date="2018-03" db="EMBL/GenBank/DDBJ databases">
        <title>The draft genome of Mesorhizobium sp. 6GN-30.</title>
        <authorList>
            <person name="Liu L."/>
            <person name="Li L."/>
            <person name="Wang T."/>
            <person name="Zhang X."/>
            <person name="Liang L."/>
        </authorList>
    </citation>
    <scope>NUCLEOTIDE SEQUENCE [LARGE SCALE GENOMIC DNA]</scope>
    <source>
        <strain evidence="2 3">6GN30</strain>
    </source>
</reference>
<protein>
    <recommendedName>
        <fullName evidence="4">DUF2934 domain-containing protein</fullName>
    </recommendedName>
</protein>
<evidence type="ECO:0008006" key="4">
    <source>
        <dbReference type="Google" id="ProtNLM"/>
    </source>
</evidence>
<proteinExistence type="predicted"/>
<name>A0A2P7SPU4_9HYPH</name>
<evidence type="ECO:0000256" key="1">
    <source>
        <dbReference type="SAM" id="MobiDB-lite"/>
    </source>
</evidence>
<dbReference type="Proteomes" id="UP000241229">
    <property type="component" value="Unassembled WGS sequence"/>
</dbReference>